<gene>
    <name evidence="2" type="ORF">HMPREF1541_04014</name>
</gene>
<proteinExistence type="predicted"/>
<sequence length="424" mass="48509">MSETRPIPSGSVTQTGLDPRSRRDSAIGLAEDEYVQDQSRGHQAVEASTLFGPLLPLPNWSSSPQSDWHAEQDSTFILSEQLRLRDQEAAQASYAESHSPDLFRRLLDGPNLDASEYHHILEEKPPPNPKHREIATRLNFIYRFFVRIGAVEESKISFGPHDFTYAHNKALENAGLSYQAITLLKMIPWPTEPLNLDWDSPAVNWSTILTYDENTGELDPCCGFGERRLPFGLPGDLKPSELALTQIKQWSLGYLWIIDADTGSLCRKNLFNESIQEDTWQEDDSDKWGSDRDEEQAECKIIGKPIDDDSEWSGDAVELLDTYVARLENLETIPLKRWNFGIVNPGFVTKHEPIYEDVENKLYEFGWSDAFQRDDWVERMPTLVQLWKQDTARYLRTHADHGDDEYANGLARTRGALYCRAQMQ</sequence>
<reference evidence="2 3" key="1">
    <citation type="submission" date="2013-03" db="EMBL/GenBank/DDBJ databases">
        <title>The Genome Sequence of Phialophora europaea CBS 101466.</title>
        <authorList>
            <consortium name="The Broad Institute Genomics Platform"/>
            <person name="Cuomo C."/>
            <person name="de Hoog S."/>
            <person name="Gorbushina A."/>
            <person name="Walker B."/>
            <person name="Young S.K."/>
            <person name="Zeng Q."/>
            <person name="Gargeya S."/>
            <person name="Fitzgerald M."/>
            <person name="Haas B."/>
            <person name="Abouelleil A."/>
            <person name="Allen A.W."/>
            <person name="Alvarado L."/>
            <person name="Arachchi H.M."/>
            <person name="Berlin A.M."/>
            <person name="Chapman S.B."/>
            <person name="Gainer-Dewar J."/>
            <person name="Goldberg J."/>
            <person name="Griggs A."/>
            <person name="Gujja S."/>
            <person name="Hansen M."/>
            <person name="Howarth C."/>
            <person name="Imamovic A."/>
            <person name="Ireland A."/>
            <person name="Larimer J."/>
            <person name="McCowan C."/>
            <person name="Murphy C."/>
            <person name="Pearson M."/>
            <person name="Poon T.W."/>
            <person name="Priest M."/>
            <person name="Roberts A."/>
            <person name="Saif S."/>
            <person name="Shea T."/>
            <person name="Sisk P."/>
            <person name="Sykes S."/>
            <person name="Wortman J."/>
            <person name="Nusbaum C."/>
            <person name="Birren B."/>
        </authorList>
    </citation>
    <scope>NUCLEOTIDE SEQUENCE [LARGE SCALE GENOMIC DNA]</scope>
    <source>
        <strain evidence="2 3">CBS 101466</strain>
    </source>
</reference>
<name>W2S0F1_CYPE1</name>
<evidence type="ECO:0000256" key="1">
    <source>
        <dbReference type="SAM" id="MobiDB-lite"/>
    </source>
</evidence>
<evidence type="ECO:0000313" key="3">
    <source>
        <dbReference type="Proteomes" id="UP000030752"/>
    </source>
</evidence>
<dbReference type="HOGENOM" id="CLU_647261_0_0_1"/>
<dbReference type="Proteomes" id="UP000030752">
    <property type="component" value="Unassembled WGS sequence"/>
</dbReference>
<evidence type="ECO:0000313" key="2">
    <source>
        <dbReference type="EMBL" id="ETN42075.1"/>
    </source>
</evidence>
<dbReference type="RefSeq" id="XP_008716584.1">
    <property type="nucleotide sequence ID" value="XM_008718362.1"/>
</dbReference>
<protein>
    <submittedName>
        <fullName evidence="2">Uncharacterized protein</fullName>
    </submittedName>
</protein>
<dbReference type="VEuPathDB" id="FungiDB:HMPREF1541_04014"/>
<keyword evidence="3" id="KW-1185">Reference proteome</keyword>
<feature type="region of interest" description="Disordered" evidence="1">
    <location>
        <begin position="1"/>
        <end position="29"/>
    </location>
</feature>
<dbReference type="EMBL" id="KB822719">
    <property type="protein sequence ID" value="ETN42075.1"/>
    <property type="molecule type" value="Genomic_DNA"/>
</dbReference>
<organism evidence="2 3">
    <name type="scientific">Cyphellophora europaea (strain CBS 101466)</name>
    <name type="common">Phialophora europaea</name>
    <dbReference type="NCBI Taxonomy" id="1220924"/>
    <lineage>
        <taxon>Eukaryota</taxon>
        <taxon>Fungi</taxon>
        <taxon>Dikarya</taxon>
        <taxon>Ascomycota</taxon>
        <taxon>Pezizomycotina</taxon>
        <taxon>Eurotiomycetes</taxon>
        <taxon>Chaetothyriomycetidae</taxon>
        <taxon>Chaetothyriales</taxon>
        <taxon>Cyphellophoraceae</taxon>
        <taxon>Cyphellophora</taxon>
    </lineage>
</organism>
<dbReference type="GeneID" id="19971353"/>
<accession>W2S0F1</accession>
<dbReference type="AlphaFoldDB" id="W2S0F1"/>
<dbReference type="InParanoid" id="W2S0F1"/>